<proteinExistence type="predicted"/>
<gene>
    <name evidence="1" type="ORF">HPB49_016757</name>
</gene>
<sequence>MDRTKSFKEICGLMVLERGEDCISESALTGAPAKRSSQAYKIMRSIATMKDFLLSRRRDYLLCALSPESRCVTVDWERRRTDQMVEQFARDVRAAIDALSSQQSGEGLRSLQISEHRRSVRSLLLDFLSATCQIYAEMKAVYVKRVCDRHRWSRLSSPYRRLGSSNASGSSGFVPAPLLKGLRQLHRLSSAASKMVTVGSWFQSSEENESPRDSTAQLDFSLTYEECLQFEEESKILMDRLNCPREIVRDIESQVIDIACLQRVLTGHILEQEDNVERVAMATQLASANMTAATRVLEDSVVHRTTFGRCAAGLIFWLSLLLLFLHWLTP</sequence>
<organism evidence="1 2">
    <name type="scientific">Dermacentor silvarum</name>
    <name type="common">Tick</name>
    <dbReference type="NCBI Taxonomy" id="543639"/>
    <lineage>
        <taxon>Eukaryota</taxon>
        <taxon>Metazoa</taxon>
        <taxon>Ecdysozoa</taxon>
        <taxon>Arthropoda</taxon>
        <taxon>Chelicerata</taxon>
        <taxon>Arachnida</taxon>
        <taxon>Acari</taxon>
        <taxon>Parasitiformes</taxon>
        <taxon>Ixodida</taxon>
        <taxon>Ixodoidea</taxon>
        <taxon>Ixodidae</taxon>
        <taxon>Rhipicephalinae</taxon>
        <taxon>Dermacentor</taxon>
    </lineage>
</organism>
<keyword evidence="2" id="KW-1185">Reference proteome</keyword>
<dbReference type="EMBL" id="CM023471">
    <property type="protein sequence ID" value="KAH7966479.1"/>
    <property type="molecule type" value="Genomic_DNA"/>
</dbReference>
<evidence type="ECO:0000313" key="1">
    <source>
        <dbReference type="EMBL" id="KAH7966479.1"/>
    </source>
</evidence>
<protein>
    <submittedName>
        <fullName evidence="1">Uncharacterized protein</fullName>
    </submittedName>
</protein>
<dbReference type="Proteomes" id="UP000821865">
    <property type="component" value="Chromosome 2"/>
</dbReference>
<reference evidence="1" key="1">
    <citation type="submission" date="2020-05" db="EMBL/GenBank/DDBJ databases">
        <title>Large-scale comparative analyses of tick genomes elucidate their genetic diversity and vector capacities.</title>
        <authorList>
            <person name="Jia N."/>
            <person name="Wang J."/>
            <person name="Shi W."/>
            <person name="Du L."/>
            <person name="Sun Y."/>
            <person name="Zhan W."/>
            <person name="Jiang J."/>
            <person name="Wang Q."/>
            <person name="Zhang B."/>
            <person name="Ji P."/>
            <person name="Sakyi L.B."/>
            <person name="Cui X."/>
            <person name="Yuan T."/>
            <person name="Jiang B."/>
            <person name="Yang W."/>
            <person name="Lam T.T.-Y."/>
            <person name="Chang Q."/>
            <person name="Ding S."/>
            <person name="Wang X."/>
            <person name="Zhu J."/>
            <person name="Ruan X."/>
            <person name="Zhao L."/>
            <person name="Wei J."/>
            <person name="Que T."/>
            <person name="Du C."/>
            <person name="Cheng J."/>
            <person name="Dai P."/>
            <person name="Han X."/>
            <person name="Huang E."/>
            <person name="Gao Y."/>
            <person name="Liu J."/>
            <person name="Shao H."/>
            <person name="Ye R."/>
            <person name="Li L."/>
            <person name="Wei W."/>
            <person name="Wang X."/>
            <person name="Wang C."/>
            <person name="Yang T."/>
            <person name="Huo Q."/>
            <person name="Li W."/>
            <person name="Guo W."/>
            <person name="Chen H."/>
            <person name="Zhou L."/>
            <person name="Ni X."/>
            <person name="Tian J."/>
            <person name="Zhou Y."/>
            <person name="Sheng Y."/>
            <person name="Liu T."/>
            <person name="Pan Y."/>
            <person name="Xia L."/>
            <person name="Li J."/>
            <person name="Zhao F."/>
            <person name="Cao W."/>
        </authorList>
    </citation>
    <scope>NUCLEOTIDE SEQUENCE</scope>
    <source>
        <strain evidence="1">Dsil-2018</strain>
    </source>
</reference>
<accession>A0ACB8DDY2</accession>
<evidence type="ECO:0000313" key="2">
    <source>
        <dbReference type="Proteomes" id="UP000821865"/>
    </source>
</evidence>
<comment type="caution">
    <text evidence="1">The sequence shown here is derived from an EMBL/GenBank/DDBJ whole genome shotgun (WGS) entry which is preliminary data.</text>
</comment>
<name>A0ACB8DDY2_DERSI</name>